<dbReference type="HOGENOM" id="CLU_021114_6_1_9"/>
<evidence type="ECO:0000313" key="2">
    <source>
        <dbReference type="EMBL" id="EDM62497.1"/>
    </source>
</evidence>
<dbReference type="eggNOG" id="COG4637">
    <property type="taxonomic scope" value="Bacteria"/>
</dbReference>
<protein>
    <recommendedName>
        <fullName evidence="1">AAA-ATPase-like domain-containing protein</fullName>
    </recommendedName>
</protein>
<dbReference type="EMBL" id="AAXB02000012">
    <property type="protein sequence ID" value="EDM62497.1"/>
    <property type="molecule type" value="Genomic_DNA"/>
</dbReference>
<dbReference type="Proteomes" id="UP000004016">
    <property type="component" value="Unassembled WGS sequence"/>
</dbReference>
<dbReference type="PANTHER" id="PTHR34825:SF1">
    <property type="entry name" value="AAA-ATPASE-LIKE DOMAIN-CONTAINING PROTEIN"/>
    <property type="match status" value="1"/>
</dbReference>
<reference evidence="2 3" key="2">
    <citation type="submission" date="2007-04" db="EMBL/GenBank/DDBJ databases">
        <title>Draft genome sequence of Dorea longicatena (DSM 13814).</title>
        <authorList>
            <person name="Sudarsanam P."/>
            <person name="Ley R."/>
            <person name="Guruge J."/>
            <person name="Turnbaugh P.J."/>
            <person name="Mahowald M."/>
            <person name="Liep D."/>
            <person name="Gordon J."/>
        </authorList>
    </citation>
    <scope>NUCLEOTIDE SEQUENCE [LARGE SCALE GENOMIC DNA]</scope>
    <source>
        <strain evidence="2 3">DSM 13814</strain>
    </source>
</reference>
<reference evidence="2 3" key="1">
    <citation type="submission" date="2007-03" db="EMBL/GenBank/DDBJ databases">
        <authorList>
            <person name="Fulton L."/>
            <person name="Clifton S."/>
            <person name="Fulton B."/>
            <person name="Xu J."/>
            <person name="Minx P."/>
            <person name="Pepin K.H."/>
            <person name="Johnson M."/>
            <person name="Thiruvilangam P."/>
            <person name="Bhonagiri V."/>
            <person name="Nash W.E."/>
            <person name="Mardis E.R."/>
            <person name="Wilson R.K."/>
        </authorList>
    </citation>
    <scope>NUCLEOTIDE SEQUENCE [LARGE SCALE GENOMIC DNA]</scope>
    <source>
        <strain evidence="2 3">DSM 13814</strain>
    </source>
</reference>
<dbReference type="AlphaFoldDB" id="A6BIF6"/>
<organism evidence="2 3">
    <name type="scientific">Dorea longicatena DSM 13814</name>
    <dbReference type="NCBI Taxonomy" id="411462"/>
    <lineage>
        <taxon>Bacteria</taxon>
        <taxon>Bacillati</taxon>
        <taxon>Bacillota</taxon>
        <taxon>Clostridia</taxon>
        <taxon>Lachnospirales</taxon>
        <taxon>Lachnospiraceae</taxon>
        <taxon>Dorea</taxon>
    </lineage>
</organism>
<comment type="caution">
    <text evidence="2">The sequence shown here is derived from an EMBL/GenBank/DDBJ whole genome shotgun (WGS) entry which is preliminary data.</text>
</comment>
<evidence type="ECO:0000259" key="1">
    <source>
        <dbReference type="Pfam" id="PF09820"/>
    </source>
</evidence>
<gene>
    <name evidence="2" type="ORF">DORLON_02093</name>
</gene>
<dbReference type="InterPro" id="IPR018631">
    <property type="entry name" value="AAA-ATPase-like_dom"/>
</dbReference>
<feature type="domain" description="AAA-ATPase-like" evidence="1">
    <location>
        <begin position="3"/>
        <end position="58"/>
    </location>
</feature>
<sequence>MIPVGISDFEEIREKGYYYIDKSGLITDILKNEATKVTLITRPRRFGKTMAMSMLASFLILKKIA</sequence>
<name>A6BIF6_9FIRM</name>
<dbReference type="PANTHER" id="PTHR34825">
    <property type="entry name" value="CONSERVED PROTEIN, WITH A WEAK D-GALACTARATE DEHYDRATASE/ALTRONATE HYDROLASE DOMAIN"/>
    <property type="match status" value="1"/>
</dbReference>
<accession>A6BIF6</accession>
<evidence type="ECO:0000313" key="3">
    <source>
        <dbReference type="Proteomes" id="UP000004016"/>
    </source>
</evidence>
<dbReference type="Pfam" id="PF09820">
    <property type="entry name" value="AAA-ATPase_like"/>
    <property type="match status" value="1"/>
</dbReference>
<proteinExistence type="predicted"/>